<dbReference type="GeneID" id="35591216"/>
<protein>
    <recommendedName>
        <fullName evidence="3">SGNH hydrolase-type esterase domain-containing protein</fullName>
    </recommendedName>
</protein>
<proteinExistence type="predicted"/>
<name>A0A2I8VG72_9EURY</name>
<dbReference type="RefSeq" id="WP_103424604.1">
    <property type="nucleotide sequence ID" value="NZ_CP026309.1"/>
</dbReference>
<gene>
    <name evidence="1" type="ORF">C2R22_03960</name>
</gene>
<reference evidence="1 2" key="1">
    <citation type="submission" date="2018-01" db="EMBL/GenBank/DDBJ databases">
        <title>Complete genome sequence of Salinigranum rubrum GX10T, an extremely halophilic archaeon isolated from a marine solar saltern.</title>
        <authorList>
            <person name="Han S."/>
        </authorList>
    </citation>
    <scope>NUCLEOTIDE SEQUENCE [LARGE SCALE GENOMIC DNA]</scope>
    <source>
        <strain evidence="1 2">GX10</strain>
    </source>
</reference>
<accession>A0A2I8VG72</accession>
<evidence type="ECO:0000313" key="2">
    <source>
        <dbReference type="Proteomes" id="UP000236584"/>
    </source>
</evidence>
<dbReference type="Gene3D" id="2.60.60.20">
    <property type="entry name" value="PLAT/LH2 domain"/>
    <property type="match status" value="1"/>
</dbReference>
<dbReference type="SUPFAM" id="SSF49723">
    <property type="entry name" value="Lipase/lipooxygenase domain (PLAT/LH2 domain)"/>
    <property type="match status" value="1"/>
</dbReference>
<dbReference type="OrthoDB" id="351059at2157"/>
<organism evidence="1 2">
    <name type="scientific">Salinigranum rubrum</name>
    <dbReference type="NCBI Taxonomy" id="755307"/>
    <lineage>
        <taxon>Archaea</taxon>
        <taxon>Methanobacteriati</taxon>
        <taxon>Methanobacteriota</taxon>
        <taxon>Stenosarchaea group</taxon>
        <taxon>Halobacteria</taxon>
        <taxon>Halobacteriales</taxon>
        <taxon>Haloferacaceae</taxon>
        <taxon>Salinigranum</taxon>
    </lineage>
</organism>
<dbReference type="InterPro" id="IPR036514">
    <property type="entry name" value="SGNH_hydro_sf"/>
</dbReference>
<dbReference type="EMBL" id="CP026309">
    <property type="protein sequence ID" value="AUV80916.1"/>
    <property type="molecule type" value="Genomic_DNA"/>
</dbReference>
<sequence length="550" mass="60545">MSDTEAGSEGQIGTMVAIGDSAMWGQGLRHDRKYVAQVYRALSGGERLPERNVKAHSGAVIGVAHGRPSLRQDYRAESVRTGVEQDIGPVGTRTGRHEKPYGGLTILQQLDRLPYDYFGHDPPAGRDLRTETDRAYDRVDDVDLVLLDGGINDVGTTAVVTPWADHHDIDAATRRHCYDHLTYLVERTRRKFPTALIVVTGYFPFLSDESDLKLAELTLALALVFGLPVGVAAGLLGELGKAFAVQNVLFFNRRQRHYVRKAVAEADRELDGPGVLFASPGFGPENSTNADRAWLWPAPSMGHATVGDERHAVCHGGETHVDGSFEDLLDGIEGFLGMVGVGDDAFIEHLMCTFAPSFHPNPDGADAYARAVLDRYEAHADASVRDSVSALGDPRNRARGRESVRAALDRYDLRPESGTRAALGHDVVDSILVELVTGDDGTDSAVFLELAGERWRLNTALTEDFFGSNDFEPGDRDRFAVDPFFSTDRTTDDPIRLAEIDGVTVHKQSNFEASWELAEFRLWLNGVRVFETTRPRTLTGDDRHTFAYPR</sequence>
<dbReference type="SUPFAM" id="SSF52266">
    <property type="entry name" value="SGNH hydrolase"/>
    <property type="match status" value="1"/>
</dbReference>
<dbReference type="Proteomes" id="UP000236584">
    <property type="component" value="Chromosome"/>
</dbReference>
<dbReference type="KEGG" id="srub:C2R22_03960"/>
<dbReference type="Gene3D" id="3.40.50.1110">
    <property type="entry name" value="SGNH hydrolase"/>
    <property type="match status" value="1"/>
</dbReference>
<evidence type="ECO:0008006" key="3">
    <source>
        <dbReference type="Google" id="ProtNLM"/>
    </source>
</evidence>
<keyword evidence="2" id="KW-1185">Reference proteome</keyword>
<dbReference type="AlphaFoldDB" id="A0A2I8VG72"/>
<evidence type="ECO:0000313" key="1">
    <source>
        <dbReference type="EMBL" id="AUV80916.1"/>
    </source>
</evidence>
<dbReference type="InterPro" id="IPR036392">
    <property type="entry name" value="PLAT/LH2_dom_sf"/>
</dbReference>